<reference evidence="4 7" key="2">
    <citation type="submission" date="2017-02" db="EMBL/GenBank/DDBJ databases">
        <title>Genomes of Trichoderma spp. with biocontrol activity.</title>
        <authorList>
            <person name="Gardiner D."/>
            <person name="Kazan K."/>
            <person name="Vos C."/>
            <person name="Harvey P."/>
        </authorList>
    </citation>
    <scope>NUCLEOTIDE SEQUENCE [LARGE SCALE GENOMIC DNA]</scope>
    <source>
        <strain evidence="4 7">A5MH</strain>
    </source>
</reference>
<keyword evidence="6" id="KW-1185">Reference proteome</keyword>
<dbReference type="AlphaFoldDB" id="A0A0W7VFV5"/>
<dbReference type="OrthoDB" id="2735536at2759"/>
<evidence type="ECO:0000256" key="2">
    <source>
        <dbReference type="ARBA" id="ARBA00023445"/>
    </source>
</evidence>
<organism evidence="5 6">
    <name type="scientific">Trichoderma gamsii</name>
    <dbReference type="NCBI Taxonomy" id="398673"/>
    <lineage>
        <taxon>Eukaryota</taxon>
        <taxon>Fungi</taxon>
        <taxon>Dikarya</taxon>
        <taxon>Ascomycota</taxon>
        <taxon>Pezizomycotina</taxon>
        <taxon>Sordariomycetes</taxon>
        <taxon>Hypocreomycetidae</taxon>
        <taxon>Hypocreales</taxon>
        <taxon>Hypocreaceae</taxon>
        <taxon>Trichoderma</taxon>
    </lineage>
</organism>
<reference evidence="5" key="3">
    <citation type="submission" date="2017-08" db="EMBL/GenBank/DDBJ databases">
        <title>Trichoderma gamsii strain T6085, whole genome shotgun sequencing project.</title>
        <authorList>
            <person name="Baroncelli R."/>
        </authorList>
    </citation>
    <scope>NUCLEOTIDE SEQUENCE</scope>
    <source>
        <strain evidence="5">T6085</strain>
    </source>
</reference>
<evidence type="ECO:0000313" key="4">
    <source>
        <dbReference type="EMBL" id="PNP39436.1"/>
    </source>
</evidence>
<evidence type="ECO:0000313" key="6">
    <source>
        <dbReference type="Proteomes" id="UP000054821"/>
    </source>
</evidence>
<comment type="similarity">
    <text evidence="2">Belongs to the NAD(P)-dependent epimerase/dehydratase family. Dihydroflavonol-4-reductase subfamily.</text>
</comment>
<protein>
    <recommendedName>
        <fullName evidence="3">NAD-dependent epimerase/dehydratase domain-containing protein</fullName>
    </recommendedName>
</protein>
<dbReference type="GO" id="GO:0016616">
    <property type="term" value="F:oxidoreductase activity, acting on the CH-OH group of donors, NAD or NADP as acceptor"/>
    <property type="evidence" value="ECO:0007669"/>
    <property type="project" value="TreeGrafter"/>
</dbReference>
<dbReference type="GeneID" id="29988660"/>
<keyword evidence="1" id="KW-0560">Oxidoreductase</keyword>
<evidence type="ECO:0000259" key="3">
    <source>
        <dbReference type="Pfam" id="PF01370"/>
    </source>
</evidence>
<evidence type="ECO:0000313" key="7">
    <source>
        <dbReference type="Proteomes" id="UP000236546"/>
    </source>
</evidence>
<dbReference type="Gene3D" id="3.40.50.720">
    <property type="entry name" value="NAD(P)-binding Rossmann-like Domain"/>
    <property type="match status" value="1"/>
</dbReference>
<dbReference type="InterPro" id="IPR036291">
    <property type="entry name" value="NAD(P)-bd_dom_sf"/>
</dbReference>
<dbReference type="PANTHER" id="PTHR10366">
    <property type="entry name" value="NAD DEPENDENT EPIMERASE/DEHYDRATASE"/>
    <property type="match status" value="1"/>
</dbReference>
<dbReference type="InterPro" id="IPR050425">
    <property type="entry name" value="NAD(P)_dehydrat-like"/>
</dbReference>
<reference evidence="5 6" key="1">
    <citation type="journal article" date="2016" name="Genome Announc.">
        <title>Draft Whole-Genome Sequence of Trichoderma gamsii T6085, a Promising Biocontrol Agent of Fusarium Head Blight on Wheat.</title>
        <authorList>
            <person name="Baroncelli R."/>
            <person name="Zapparata A."/>
            <person name="Piaggeschi G."/>
            <person name="Sarrocco S."/>
            <person name="Vannacci G."/>
        </authorList>
    </citation>
    <scope>NUCLEOTIDE SEQUENCE [LARGE SCALE GENOMIC DNA]</scope>
    <source>
        <strain evidence="5 6">T6085</strain>
    </source>
</reference>
<evidence type="ECO:0000313" key="5">
    <source>
        <dbReference type="EMBL" id="PON26783.1"/>
    </source>
</evidence>
<evidence type="ECO:0000256" key="1">
    <source>
        <dbReference type="ARBA" id="ARBA00023002"/>
    </source>
</evidence>
<dbReference type="Proteomes" id="UP000236546">
    <property type="component" value="Unassembled WGS sequence"/>
</dbReference>
<dbReference type="PANTHER" id="PTHR10366:SF564">
    <property type="entry name" value="STEROL-4-ALPHA-CARBOXYLATE 3-DEHYDROGENASE, DECARBOXYLATING"/>
    <property type="match status" value="1"/>
</dbReference>
<dbReference type="SUPFAM" id="SSF51735">
    <property type="entry name" value="NAD(P)-binding Rossmann-fold domains"/>
    <property type="match status" value="1"/>
</dbReference>
<gene>
    <name evidence="5" type="ORF">TGAM01_v204284</name>
    <name evidence="4" type="ORF">TGAMA5MH_08642</name>
</gene>
<dbReference type="STRING" id="398673.A0A0W7VFV5"/>
<dbReference type="EMBL" id="MTYH01000082">
    <property type="protein sequence ID" value="PNP39436.1"/>
    <property type="molecule type" value="Genomic_DNA"/>
</dbReference>
<sequence length="339" mass="36483">MAGDLVLLTGGTGMIGFKTLVEVLKAGYKVRAAVRNQAGFDRIASLKPLAPYVSNLESIIVPDITVPGAYDEAVKGVKYVVHIASPLVQPVDTEEGFQSEVIQPAIRGTVSILEAAHKVTGIERIVITASILSIASFESLASGAKTDETTRAVNTEGPYGNPVNAYQVSKALAFEATNKFIAEKKPAFSVINIMPVFVVGRDDTVTDASNIAKGTNGFLMGPLLGHARDQPLIGAVVHVDDVAKMHVQSLDSSIVKGNEDFIAFAPPTIDWTDSYEIVKRRFPEAYADGVFKFESIPRPITGPVNVDASKSEKTFGKFKSFEEQTVSVVEHYLELIGRK</sequence>
<accession>A0A0W7VFV5</accession>
<dbReference type="RefSeq" id="XP_018658233.1">
    <property type="nucleotide sequence ID" value="XM_018808577.1"/>
</dbReference>
<dbReference type="Proteomes" id="UP000054821">
    <property type="component" value="Unassembled WGS sequence"/>
</dbReference>
<dbReference type="Pfam" id="PF01370">
    <property type="entry name" value="Epimerase"/>
    <property type="match status" value="1"/>
</dbReference>
<dbReference type="InterPro" id="IPR001509">
    <property type="entry name" value="Epimerase_deHydtase"/>
</dbReference>
<comment type="caution">
    <text evidence="5">The sequence shown here is derived from an EMBL/GenBank/DDBJ whole genome shotgun (WGS) entry which is preliminary data.</text>
</comment>
<feature type="domain" description="NAD-dependent epimerase/dehydratase" evidence="3">
    <location>
        <begin position="6"/>
        <end position="252"/>
    </location>
</feature>
<proteinExistence type="inferred from homology"/>
<name>A0A0W7VFV5_9HYPO</name>
<dbReference type="EMBL" id="JPDN02000012">
    <property type="protein sequence ID" value="PON26783.1"/>
    <property type="molecule type" value="Genomic_DNA"/>
</dbReference>